<dbReference type="InterPro" id="IPR003439">
    <property type="entry name" value="ABC_transporter-like_ATP-bd"/>
</dbReference>
<comment type="caution">
    <text evidence="11">The sequence shown here is derived from an EMBL/GenBank/DDBJ whole genome shotgun (WGS) entry which is preliminary data.</text>
</comment>
<keyword evidence="2" id="KW-0813">Transport</keyword>
<evidence type="ECO:0000313" key="11">
    <source>
        <dbReference type="EMBL" id="RZU73589.1"/>
    </source>
</evidence>
<dbReference type="PROSITE" id="PS50893">
    <property type="entry name" value="ABC_TRANSPORTER_2"/>
    <property type="match status" value="1"/>
</dbReference>
<evidence type="ECO:0000256" key="5">
    <source>
        <dbReference type="ARBA" id="ARBA00022840"/>
    </source>
</evidence>
<evidence type="ECO:0000256" key="6">
    <source>
        <dbReference type="ARBA" id="ARBA00022967"/>
    </source>
</evidence>
<dbReference type="PANTHER" id="PTHR42711:SF19">
    <property type="entry name" value="DOXORUBICIN RESISTANCE ATP-BINDING PROTEIN DRRA"/>
    <property type="match status" value="1"/>
</dbReference>
<proteinExistence type="inferred from homology"/>
<dbReference type="AlphaFoldDB" id="A0A4Q8B9H6"/>
<keyword evidence="4" id="KW-0547">Nucleotide-binding</keyword>
<dbReference type="NCBIfam" id="TIGR01188">
    <property type="entry name" value="drrA"/>
    <property type="match status" value="1"/>
</dbReference>
<dbReference type="GO" id="GO:0043215">
    <property type="term" value="P:daunorubicin transport"/>
    <property type="evidence" value="ECO:0007669"/>
    <property type="project" value="InterPro"/>
</dbReference>
<organism evidence="11 12">
    <name type="scientific">Micromonospora kangleipakensis</name>
    <dbReference type="NCBI Taxonomy" id="1077942"/>
    <lineage>
        <taxon>Bacteria</taxon>
        <taxon>Bacillati</taxon>
        <taxon>Actinomycetota</taxon>
        <taxon>Actinomycetes</taxon>
        <taxon>Micromonosporales</taxon>
        <taxon>Micromonosporaceae</taxon>
        <taxon>Micromonospora</taxon>
    </lineage>
</organism>
<comment type="similarity">
    <text evidence="9">Belongs to the ABC transporter superfamily. Drug exporter-1 (DrugE1) (TC 3.A.1.105) family.</text>
</comment>
<name>A0A4Q8B9H6_9ACTN</name>
<evidence type="ECO:0000259" key="10">
    <source>
        <dbReference type="PROSITE" id="PS50893"/>
    </source>
</evidence>
<sequence>MGERPAVEAQGLVKRFGEVPALAGVDLQVPAGGVLGLLGPNGAGKTTAVRILTTLLPPDAGRARVMGLDVVRQADAVRRVIGLSGQYTAVDAYLTGRENLRMMGQLSGLRRAAARRRADDLLELFDLTDAAGRTARTYSGGMRRRLDVAASLVAAPAVLFLDEPTTGLDPRGRLGLWRLLGELTTQGTSIVLTTQYLEEADRLADTIGVLDHGRVIATGTADELKTRVGGDRLELQAPPGANPHPLAAAMAGLGPAPPTVDVEAGRVVVPVADGPGILPDVAARLATSGLRVSDLALRRPTLDDVFLTLTGQPTTAPSASDTTTAGSVR</sequence>
<evidence type="ECO:0000256" key="3">
    <source>
        <dbReference type="ARBA" id="ARBA00022475"/>
    </source>
</evidence>
<dbReference type="GO" id="GO:0046677">
    <property type="term" value="P:response to antibiotic"/>
    <property type="evidence" value="ECO:0007669"/>
    <property type="project" value="UniProtKB-KW"/>
</dbReference>
<gene>
    <name evidence="11" type="ORF">EV384_2000</name>
</gene>
<dbReference type="EMBL" id="SHLD01000001">
    <property type="protein sequence ID" value="RZU73589.1"/>
    <property type="molecule type" value="Genomic_DNA"/>
</dbReference>
<dbReference type="GO" id="GO:0005886">
    <property type="term" value="C:plasma membrane"/>
    <property type="evidence" value="ECO:0007669"/>
    <property type="project" value="UniProtKB-SubCell"/>
</dbReference>
<dbReference type="GO" id="GO:0005524">
    <property type="term" value="F:ATP binding"/>
    <property type="evidence" value="ECO:0007669"/>
    <property type="project" value="UniProtKB-KW"/>
</dbReference>
<dbReference type="OrthoDB" id="9804819at2"/>
<keyword evidence="7" id="KW-0472">Membrane</keyword>
<keyword evidence="12" id="KW-1185">Reference proteome</keyword>
<evidence type="ECO:0000313" key="12">
    <source>
        <dbReference type="Proteomes" id="UP000294114"/>
    </source>
</evidence>
<dbReference type="GO" id="GO:1900753">
    <property type="term" value="P:doxorubicin transport"/>
    <property type="evidence" value="ECO:0007669"/>
    <property type="project" value="InterPro"/>
</dbReference>
<comment type="subcellular location">
    <subcellularLocation>
        <location evidence="1">Cell membrane</location>
        <topology evidence="1">Peripheral membrane protein</topology>
        <orientation evidence="1">Cytoplasmic side</orientation>
    </subcellularLocation>
</comment>
<dbReference type="PROSITE" id="PS00211">
    <property type="entry name" value="ABC_TRANSPORTER_1"/>
    <property type="match status" value="1"/>
</dbReference>
<dbReference type="InterPro" id="IPR017871">
    <property type="entry name" value="ABC_transporter-like_CS"/>
</dbReference>
<evidence type="ECO:0000256" key="2">
    <source>
        <dbReference type="ARBA" id="ARBA00022448"/>
    </source>
</evidence>
<dbReference type="PANTHER" id="PTHR42711">
    <property type="entry name" value="ABC TRANSPORTER ATP-BINDING PROTEIN"/>
    <property type="match status" value="1"/>
</dbReference>
<evidence type="ECO:0000256" key="8">
    <source>
        <dbReference type="ARBA" id="ARBA00023251"/>
    </source>
</evidence>
<dbReference type="InterPro" id="IPR050763">
    <property type="entry name" value="ABC_transporter_ATP-binding"/>
</dbReference>
<dbReference type="InterPro" id="IPR003593">
    <property type="entry name" value="AAA+_ATPase"/>
</dbReference>
<dbReference type="InterPro" id="IPR027417">
    <property type="entry name" value="P-loop_NTPase"/>
</dbReference>
<dbReference type="RefSeq" id="WP_130332220.1">
    <property type="nucleotide sequence ID" value="NZ_SHLD01000001.1"/>
</dbReference>
<dbReference type="Gene3D" id="3.40.50.300">
    <property type="entry name" value="P-loop containing nucleotide triphosphate hydrolases"/>
    <property type="match status" value="1"/>
</dbReference>
<dbReference type="Pfam" id="PF00005">
    <property type="entry name" value="ABC_tran"/>
    <property type="match status" value="1"/>
</dbReference>
<dbReference type="InterPro" id="IPR025302">
    <property type="entry name" value="DrrA1/2-like_C"/>
</dbReference>
<dbReference type="GO" id="GO:0016887">
    <property type="term" value="F:ATP hydrolysis activity"/>
    <property type="evidence" value="ECO:0007669"/>
    <property type="project" value="InterPro"/>
</dbReference>
<dbReference type="SMART" id="SM00382">
    <property type="entry name" value="AAA"/>
    <property type="match status" value="1"/>
</dbReference>
<evidence type="ECO:0000256" key="9">
    <source>
        <dbReference type="ARBA" id="ARBA00049985"/>
    </source>
</evidence>
<dbReference type="FunFam" id="3.40.50.300:FF:000589">
    <property type="entry name" value="ABC transporter, ATP-binding subunit"/>
    <property type="match status" value="1"/>
</dbReference>
<evidence type="ECO:0000256" key="1">
    <source>
        <dbReference type="ARBA" id="ARBA00004413"/>
    </source>
</evidence>
<keyword evidence="5 11" id="KW-0067">ATP-binding</keyword>
<keyword evidence="3" id="KW-1003">Cell membrane</keyword>
<dbReference type="Pfam" id="PF13732">
    <property type="entry name" value="DrrA1-3_C"/>
    <property type="match status" value="1"/>
</dbReference>
<accession>A0A4Q8B9H6</accession>
<keyword evidence="8" id="KW-0046">Antibiotic resistance</keyword>
<protein>
    <submittedName>
        <fullName evidence="11">ABC-2 type transport system ATP-binding protein/oleandomycin transport system ATP-binding protein</fullName>
    </submittedName>
</protein>
<dbReference type="SUPFAM" id="SSF52540">
    <property type="entry name" value="P-loop containing nucleoside triphosphate hydrolases"/>
    <property type="match status" value="1"/>
</dbReference>
<reference evidence="11 12" key="1">
    <citation type="submission" date="2019-02" db="EMBL/GenBank/DDBJ databases">
        <title>Sequencing the genomes of 1000 actinobacteria strains.</title>
        <authorList>
            <person name="Klenk H.-P."/>
        </authorList>
    </citation>
    <scope>NUCLEOTIDE SEQUENCE [LARGE SCALE GENOMIC DNA]</scope>
    <source>
        <strain evidence="11 12">DSM 45612</strain>
    </source>
</reference>
<dbReference type="Proteomes" id="UP000294114">
    <property type="component" value="Unassembled WGS sequence"/>
</dbReference>
<keyword evidence="6" id="KW-1278">Translocase</keyword>
<evidence type="ECO:0000256" key="4">
    <source>
        <dbReference type="ARBA" id="ARBA00022741"/>
    </source>
</evidence>
<evidence type="ECO:0000256" key="7">
    <source>
        <dbReference type="ARBA" id="ARBA00023136"/>
    </source>
</evidence>
<dbReference type="InterPro" id="IPR005894">
    <property type="entry name" value="DrrA"/>
</dbReference>
<feature type="domain" description="ABC transporter" evidence="10">
    <location>
        <begin position="7"/>
        <end position="237"/>
    </location>
</feature>